<gene>
    <name evidence="2" type="ORF">D2E23_0371</name>
</gene>
<dbReference type="OrthoDB" id="3234040at2"/>
<evidence type="ECO:0000313" key="3">
    <source>
        <dbReference type="Proteomes" id="UP000288607"/>
    </source>
</evidence>
<dbReference type="Proteomes" id="UP000288607">
    <property type="component" value="Unassembled WGS sequence"/>
</dbReference>
<dbReference type="RefSeq" id="WP_126029290.1">
    <property type="nucleotide sequence ID" value="NZ_QXGJ01000001.1"/>
</dbReference>
<proteinExistence type="predicted"/>
<dbReference type="EMBL" id="QXGJ01000001">
    <property type="protein sequence ID" value="RSX52643.1"/>
    <property type="molecule type" value="Genomic_DNA"/>
</dbReference>
<dbReference type="AlphaFoldDB" id="A0A430FIC9"/>
<dbReference type="Gene3D" id="2.60.40.1080">
    <property type="match status" value="2"/>
</dbReference>
<evidence type="ECO:0000259" key="1">
    <source>
        <dbReference type="Pfam" id="PF02368"/>
    </source>
</evidence>
<reference evidence="2 3" key="1">
    <citation type="submission" date="2018-09" db="EMBL/GenBank/DDBJ databases">
        <title>Characterization of the phylogenetic diversity of five novel species belonging to the genus Bifidobacterium.</title>
        <authorList>
            <person name="Lugli G.A."/>
            <person name="Duranti S."/>
            <person name="Milani C."/>
        </authorList>
    </citation>
    <scope>NUCLEOTIDE SEQUENCE [LARGE SCALE GENOMIC DNA]</scope>
    <source>
        <strain evidence="2 3">2028B</strain>
    </source>
</reference>
<sequence length="194" mass="19558">MPAVMSQHTMQPPIMGGHTWNACIAGKLIWPTPATTVTNVTITTATGGPVPSTLPVNGSVALAAVATYGDGHTETFTESGVVWRSLDTGVAIMRGNTLVWRRGGTVRVTATVGGFTSPAVSVACAYVPESITVSPNPVTLRVGERVDLMVSVLPAGASQEVSVVSTDPDVVAVASASSTADEGTVDAALAGGPS</sequence>
<evidence type="ECO:0000313" key="2">
    <source>
        <dbReference type="EMBL" id="RSX52643.1"/>
    </source>
</evidence>
<keyword evidence="3" id="KW-1185">Reference proteome</keyword>
<name>A0A430FIC9_9BIFI</name>
<organism evidence="2 3">
    <name type="scientific">Bifidobacterium callimiconis</name>
    <dbReference type="NCBI Taxonomy" id="2306973"/>
    <lineage>
        <taxon>Bacteria</taxon>
        <taxon>Bacillati</taxon>
        <taxon>Actinomycetota</taxon>
        <taxon>Actinomycetes</taxon>
        <taxon>Bifidobacteriales</taxon>
        <taxon>Bifidobacteriaceae</taxon>
        <taxon>Bifidobacterium</taxon>
    </lineage>
</organism>
<accession>A0A430FIC9</accession>
<comment type="caution">
    <text evidence="2">The sequence shown here is derived from an EMBL/GenBank/DDBJ whole genome shotgun (WGS) entry which is preliminary data.</text>
</comment>
<feature type="domain" description="BIG2" evidence="1">
    <location>
        <begin position="130"/>
        <end position="189"/>
    </location>
</feature>
<dbReference type="InterPro" id="IPR003343">
    <property type="entry name" value="Big_2"/>
</dbReference>
<protein>
    <submittedName>
        <fullName evidence="2">Bacterial Ig-like domain, group 2</fullName>
    </submittedName>
</protein>
<dbReference type="Pfam" id="PF02368">
    <property type="entry name" value="Big_2"/>
    <property type="match status" value="1"/>
</dbReference>